<sequence length="185" mass="20201">MVKQKSADAAPIANNPYKCARTAGDSCTLSQNDDLIEDAETMRNPAALSLTGGAEKVINTVIPDMFVKKTDRTQASKSKALANLECSQSELENMTRELAKGPLIRHSPPEEPKVVYTNRFTLLAEIMKGEASISARGGEEVSITVRSHDYTPNLYEIVVALNNAVPDMKRVVELLDPKLNTVTQL</sequence>
<accession>A0AAV7MXG3</accession>
<dbReference type="AlphaFoldDB" id="A0AAV7MXG3"/>
<dbReference type="EMBL" id="JANPWB010000013">
    <property type="protein sequence ID" value="KAJ1107754.1"/>
    <property type="molecule type" value="Genomic_DNA"/>
</dbReference>
<organism evidence="1 2">
    <name type="scientific">Pleurodeles waltl</name>
    <name type="common">Iberian ribbed newt</name>
    <dbReference type="NCBI Taxonomy" id="8319"/>
    <lineage>
        <taxon>Eukaryota</taxon>
        <taxon>Metazoa</taxon>
        <taxon>Chordata</taxon>
        <taxon>Craniata</taxon>
        <taxon>Vertebrata</taxon>
        <taxon>Euteleostomi</taxon>
        <taxon>Amphibia</taxon>
        <taxon>Batrachia</taxon>
        <taxon>Caudata</taxon>
        <taxon>Salamandroidea</taxon>
        <taxon>Salamandridae</taxon>
        <taxon>Pleurodelinae</taxon>
        <taxon>Pleurodeles</taxon>
    </lineage>
</organism>
<reference evidence="1" key="1">
    <citation type="journal article" date="2022" name="bioRxiv">
        <title>Sequencing and chromosome-scale assembly of the giantPleurodeles waltlgenome.</title>
        <authorList>
            <person name="Brown T."/>
            <person name="Elewa A."/>
            <person name="Iarovenko S."/>
            <person name="Subramanian E."/>
            <person name="Araus A.J."/>
            <person name="Petzold A."/>
            <person name="Susuki M."/>
            <person name="Suzuki K.-i.T."/>
            <person name="Hayashi T."/>
            <person name="Toyoda A."/>
            <person name="Oliveira C."/>
            <person name="Osipova E."/>
            <person name="Leigh N.D."/>
            <person name="Simon A."/>
            <person name="Yun M.H."/>
        </authorList>
    </citation>
    <scope>NUCLEOTIDE SEQUENCE</scope>
    <source>
        <strain evidence="1">20211129_DDA</strain>
        <tissue evidence="1">Liver</tissue>
    </source>
</reference>
<proteinExistence type="predicted"/>
<protein>
    <submittedName>
        <fullName evidence="1">Uncharacterized protein</fullName>
    </submittedName>
</protein>
<dbReference type="Proteomes" id="UP001066276">
    <property type="component" value="Chromosome 9"/>
</dbReference>
<name>A0AAV7MXG3_PLEWA</name>
<comment type="caution">
    <text evidence="1">The sequence shown here is derived from an EMBL/GenBank/DDBJ whole genome shotgun (WGS) entry which is preliminary data.</text>
</comment>
<gene>
    <name evidence="1" type="ORF">NDU88_005143</name>
</gene>
<evidence type="ECO:0000313" key="1">
    <source>
        <dbReference type="EMBL" id="KAJ1107754.1"/>
    </source>
</evidence>
<evidence type="ECO:0000313" key="2">
    <source>
        <dbReference type="Proteomes" id="UP001066276"/>
    </source>
</evidence>
<keyword evidence="2" id="KW-1185">Reference proteome</keyword>